<name>B3MZF9_DROAN</name>
<dbReference type="SMR" id="B3MZF9"/>
<dbReference type="Proteomes" id="UP000007801">
    <property type="component" value="Unassembled WGS sequence"/>
</dbReference>
<feature type="domain" description="Protein kinase" evidence="7">
    <location>
        <begin position="145"/>
        <end position="428"/>
    </location>
</feature>
<dbReference type="FunFam" id="3.30.200.20:FF:000857">
    <property type="entry name" value="Pk17E, isoform A"/>
    <property type="match status" value="1"/>
</dbReference>
<dbReference type="GO" id="GO:0004674">
    <property type="term" value="F:protein serine/threonine kinase activity"/>
    <property type="evidence" value="ECO:0007669"/>
    <property type="project" value="UniProtKB-KW"/>
</dbReference>
<keyword evidence="3" id="KW-0547">Nucleotide-binding</keyword>
<dbReference type="Pfam" id="PF00069">
    <property type="entry name" value="Pkinase"/>
    <property type="match status" value="1"/>
</dbReference>
<dbReference type="GO" id="GO:0005524">
    <property type="term" value="F:ATP binding"/>
    <property type="evidence" value="ECO:0007669"/>
    <property type="project" value="UniProtKB-KW"/>
</dbReference>
<reference evidence="8 9" key="1">
    <citation type="journal article" date="2007" name="Nature">
        <title>Evolution of genes and genomes on the Drosophila phylogeny.</title>
        <authorList>
            <consortium name="Drosophila 12 Genomes Consortium"/>
            <person name="Clark A.G."/>
            <person name="Eisen M.B."/>
            <person name="Smith D.R."/>
            <person name="Bergman C.M."/>
            <person name="Oliver B."/>
            <person name="Markow T.A."/>
            <person name="Kaufman T.C."/>
            <person name="Kellis M."/>
            <person name="Gelbart W."/>
            <person name="Iyer V.N."/>
            <person name="Pollard D.A."/>
            <person name="Sackton T.B."/>
            <person name="Larracuente A.M."/>
            <person name="Singh N.D."/>
            <person name="Abad J.P."/>
            <person name="Abt D.N."/>
            <person name="Adryan B."/>
            <person name="Aguade M."/>
            <person name="Akashi H."/>
            <person name="Anderson W.W."/>
            <person name="Aquadro C.F."/>
            <person name="Ardell D.H."/>
            <person name="Arguello R."/>
            <person name="Artieri C.G."/>
            <person name="Barbash D.A."/>
            <person name="Barker D."/>
            <person name="Barsanti P."/>
            <person name="Batterham P."/>
            <person name="Batzoglou S."/>
            <person name="Begun D."/>
            <person name="Bhutkar A."/>
            <person name="Blanco E."/>
            <person name="Bosak S.A."/>
            <person name="Bradley R.K."/>
            <person name="Brand A.D."/>
            <person name="Brent M.R."/>
            <person name="Brooks A.N."/>
            <person name="Brown R.H."/>
            <person name="Butlin R.K."/>
            <person name="Caggese C."/>
            <person name="Calvi B.R."/>
            <person name="Bernardo de Carvalho A."/>
            <person name="Caspi A."/>
            <person name="Castrezana S."/>
            <person name="Celniker S.E."/>
            <person name="Chang J.L."/>
            <person name="Chapple C."/>
            <person name="Chatterji S."/>
            <person name="Chinwalla A."/>
            <person name="Civetta A."/>
            <person name="Clifton S.W."/>
            <person name="Comeron J.M."/>
            <person name="Costello J.C."/>
            <person name="Coyne J.A."/>
            <person name="Daub J."/>
            <person name="David R.G."/>
            <person name="Delcher A.L."/>
            <person name="Delehaunty K."/>
            <person name="Do C.B."/>
            <person name="Ebling H."/>
            <person name="Edwards K."/>
            <person name="Eickbush T."/>
            <person name="Evans J.D."/>
            <person name="Filipski A."/>
            <person name="Findeiss S."/>
            <person name="Freyhult E."/>
            <person name="Fulton L."/>
            <person name="Fulton R."/>
            <person name="Garcia A.C."/>
            <person name="Gardiner A."/>
            <person name="Garfield D.A."/>
            <person name="Garvin B.E."/>
            <person name="Gibson G."/>
            <person name="Gilbert D."/>
            <person name="Gnerre S."/>
            <person name="Godfrey J."/>
            <person name="Good R."/>
            <person name="Gotea V."/>
            <person name="Gravely B."/>
            <person name="Greenberg A.J."/>
            <person name="Griffiths-Jones S."/>
            <person name="Gross S."/>
            <person name="Guigo R."/>
            <person name="Gustafson E.A."/>
            <person name="Haerty W."/>
            <person name="Hahn M.W."/>
            <person name="Halligan D.L."/>
            <person name="Halpern A.L."/>
            <person name="Halter G.M."/>
            <person name="Han M.V."/>
            <person name="Heger A."/>
            <person name="Hillier L."/>
            <person name="Hinrichs A.S."/>
            <person name="Holmes I."/>
            <person name="Hoskins R.A."/>
            <person name="Hubisz M.J."/>
            <person name="Hultmark D."/>
            <person name="Huntley M.A."/>
            <person name="Jaffe D.B."/>
            <person name="Jagadeeshan S."/>
            <person name="Jeck W.R."/>
            <person name="Johnson J."/>
            <person name="Jones C.D."/>
            <person name="Jordan W.C."/>
            <person name="Karpen G.H."/>
            <person name="Kataoka E."/>
            <person name="Keightley P.D."/>
            <person name="Kheradpour P."/>
            <person name="Kirkness E.F."/>
            <person name="Koerich L.B."/>
            <person name="Kristiansen K."/>
            <person name="Kudrna D."/>
            <person name="Kulathinal R.J."/>
            <person name="Kumar S."/>
            <person name="Kwok R."/>
            <person name="Lander E."/>
            <person name="Langley C.H."/>
            <person name="Lapoint R."/>
            <person name="Lazzaro B.P."/>
            <person name="Lee S.J."/>
            <person name="Levesque L."/>
            <person name="Li R."/>
            <person name="Lin C.F."/>
            <person name="Lin M.F."/>
            <person name="Lindblad-Toh K."/>
            <person name="Llopart A."/>
            <person name="Long M."/>
            <person name="Low L."/>
            <person name="Lozovsky E."/>
            <person name="Lu J."/>
            <person name="Luo M."/>
            <person name="Machado C.A."/>
            <person name="Makalowski W."/>
            <person name="Marzo M."/>
            <person name="Matsuda M."/>
            <person name="Matzkin L."/>
            <person name="McAllister B."/>
            <person name="McBride C.S."/>
            <person name="McKernan B."/>
            <person name="McKernan K."/>
            <person name="Mendez-Lago M."/>
            <person name="Minx P."/>
            <person name="Mollenhauer M.U."/>
            <person name="Montooth K."/>
            <person name="Mount S.M."/>
            <person name="Mu X."/>
            <person name="Myers E."/>
            <person name="Negre B."/>
            <person name="Newfeld S."/>
            <person name="Nielsen R."/>
            <person name="Noor M.A."/>
            <person name="O'Grady P."/>
            <person name="Pachter L."/>
            <person name="Papaceit M."/>
            <person name="Parisi M.J."/>
            <person name="Parisi M."/>
            <person name="Parts L."/>
            <person name="Pedersen J.S."/>
            <person name="Pesole G."/>
            <person name="Phillippy A.M."/>
            <person name="Ponting C.P."/>
            <person name="Pop M."/>
            <person name="Porcelli D."/>
            <person name="Powell J.R."/>
            <person name="Prohaska S."/>
            <person name="Pruitt K."/>
            <person name="Puig M."/>
            <person name="Quesneville H."/>
            <person name="Ram K.R."/>
            <person name="Rand D."/>
            <person name="Rasmussen M.D."/>
            <person name="Reed L.K."/>
            <person name="Reenan R."/>
            <person name="Reily A."/>
            <person name="Remington K.A."/>
            <person name="Rieger T.T."/>
            <person name="Ritchie M.G."/>
            <person name="Robin C."/>
            <person name="Rogers Y.H."/>
            <person name="Rohde C."/>
            <person name="Rozas J."/>
            <person name="Rubenfield M.J."/>
            <person name="Ruiz A."/>
            <person name="Russo S."/>
            <person name="Salzberg S.L."/>
            <person name="Sanchez-Gracia A."/>
            <person name="Saranga D.J."/>
            <person name="Sato H."/>
            <person name="Schaeffer S.W."/>
            <person name="Schatz M.C."/>
            <person name="Schlenke T."/>
            <person name="Schwartz R."/>
            <person name="Segarra C."/>
            <person name="Singh R.S."/>
            <person name="Sirot L."/>
            <person name="Sirota M."/>
            <person name="Sisneros N.B."/>
            <person name="Smith C.D."/>
            <person name="Smith T.F."/>
            <person name="Spieth J."/>
            <person name="Stage D.E."/>
            <person name="Stark A."/>
            <person name="Stephan W."/>
            <person name="Strausberg R.L."/>
            <person name="Strempel S."/>
            <person name="Sturgill D."/>
            <person name="Sutton G."/>
            <person name="Sutton G.G."/>
            <person name="Tao W."/>
            <person name="Teichmann S."/>
            <person name="Tobari Y.N."/>
            <person name="Tomimura Y."/>
            <person name="Tsolas J.M."/>
            <person name="Valente V.L."/>
            <person name="Venter E."/>
            <person name="Venter J.C."/>
            <person name="Vicario S."/>
            <person name="Vieira F.G."/>
            <person name="Vilella A.J."/>
            <person name="Villasante A."/>
            <person name="Walenz B."/>
            <person name="Wang J."/>
            <person name="Wasserman M."/>
            <person name="Watts T."/>
            <person name="Wilson D."/>
            <person name="Wilson R.K."/>
            <person name="Wing R.A."/>
            <person name="Wolfner M.F."/>
            <person name="Wong A."/>
            <person name="Wong G.K."/>
            <person name="Wu C.I."/>
            <person name="Wu G."/>
            <person name="Yamamoto D."/>
            <person name="Yang H.P."/>
            <person name="Yang S.P."/>
            <person name="Yorke J.A."/>
            <person name="Yoshida K."/>
            <person name="Zdobnov E."/>
            <person name="Zhang P."/>
            <person name="Zhang Y."/>
            <person name="Zimin A.V."/>
            <person name="Baldwin J."/>
            <person name="Abdouelleil A."/>
            <person name="Abdulkadir J."/>
            <person name="Abebe A."/>
            <person name="Abera B."/>
            <person name="Abreu J."/>
            <person name="Acer S.C."/>
            <person name="Aftuck L."/>
            <person name="Alexander A."/>
            <person name="An P."/>
            <person name="Anderson E."/>
            <person name="Anderson S."/>
            <person name="Arachi H."/>
            <person name="Azer M."/>
            <person name="Bachantsang P."/>
            <person name="Barry A."/>
            <person name="Bayul T."/>
            <person name="Berlin A."/>
            <person name="Bessette D."/>
            <person name="Bloom T."/>
            <person name="Blye J."/>
            <person name="Boguslavskiy L."/>
            <person name="Bonnet C."/>
            <person name="Boukhgalter B."/>
            <person name="Bourzgui I."/>
            <person name="Brown A."/>
            <person name="Cahill P."/>
            <person name="Channer S."/>
            <person name="Cheshatsang Y."/>
            <person name="Chuda L."/>
            <person name="Citroen M."/>
            <person name="Collymore A."/>
            <person name="Cooke P."/>
            <person name="Costello M."/>
            <person name="D'Aco K."/>
            <person name="Daza R."/>
            <person name="De Haan G."/>
            <person name="DeGray S."/>
            <person name="DeMaso C."/>
            <person name="Dhargay N."/>
            <person name="Dooley K."/>
            <person name="Dooley E."/>
            <person name="Doricent M."/>
            <person name="Dorje P."/>
            <person name="Dorjee K."/>
            <person name="Dupes A."/>
            <person name="Elong R."/>
            <person name="Falk J."/>
            <person name="Farina A."/>
            <person name="Faro S."/>
            <person name="Ferguson D."/>
            <person name="Fisher S."/>
            <person name="Foley C.D."/>
            <person name="Franke A."/>
            <person name="Friedrich D."/>
            <person name="Gadbois L."/>
            <person name="Gearin G."/>
            <person name="Gearin C.R."/>
            <person name="Giannoukos G."/>
            <person name="Goode T."/>
            <person name="Graham J."/>
            <person name="Grandbois E."/>
            <person name="Grewal S."/>
            <person name="Gyaltsen K."/>
            <person name="Hafez N."/>
            <person name="Hagos B."/>
            <person name="Hall J."/>
            <person name="Henson C."/>
            <person name="Hollinger A."/>
            <person name="Honan T."/>
            <person name="Huard M.D."/>
            <person name="Hughes L."/>
            <person name="Hurhula B."/>
            <person name="Husby M.E."/>
            <person name="Kamat A."/>
            <person name="Kanga B."/>
            <person name="Kashin S."/>
            <person name="Khazanovich D."/>
            <person name="Kisner P."/>
            <person name="Lance K."/>
            <person name="Lara M."/>
            <person name="Lee W."/>
            <person name="Lennon N."/>
            <person name="Letendre F."/>
            <person name="LeVine R."/>
            <person name="Lipovsky A."/>
            <person name="Liu X."/>
            <person name="Liu J."/>
            <person name="Liu S."/>
            <person name="Lokyitsang T."/>
            <person name="Lokyitsang Y."/>
            <person name="Lubonja R."/>
            <person name="Lui A."/>
            <person name="MacDonald P."/>
            <person name="Magnisalis V."/>
            <person name="Maru K."/>
            <person name="Matthews C."/>
            <person name="McCusker W."/>
            <person name="McDonough S."/>
            <person name="Mehta T."/>
            <person name="Meldrim J."/>
            <person name="Meneus L."/>
            <person name="Mihai O."/>
            <person name="Mihalev A."/>
            <person name="Mihova T."/>
            <person name="Mittelman R."/>
            <person name="Mlenga V."/>
            <person name="Montmayeur A."/>
            <person name="Mulrain L."/>
            <person name="Navidi A."/>
            <person name="Naylor J."/>
            <person name="Negash T."/>
            <person name="Nguyen T."/>
            <person name="Nguyen N."/>
            <person name="Nicol R."/>
            <person name="Norbu C."/>
            <person name="Norbu N."/>
            <person name="Novod N."/>
            <person name="O'Neill B."/>
            <person name="Osman S."/>
            <person name="Markiewicz E."/>
            <person name="Oyono O.L."/>
            <person name="Patti C."/>
            <person name="Phunkhang P."/>
            <person name="Pierre F."/>
            <person name="Priest M."/>
            <person name="Raghuraman S."/>
            <person name="Rege F."/>
            <person name="Reyes R."/>
            <person name="Rise C."/>
            <person name="Rogov P."/>
            <person name="Ross K."/>
            <person name="Ryan E."/>
            <person name="Settipalli S."/>
            <person name="Shea T."/>
            <person name="Sherpa N."/>
            <person name="Shi L."/>
            <person name="Shih D."/>
            <person name="Sparrow T."/>
            <person name="Spaulding J."/>
            <person name="Stalker J."/>
            <person name="Stange-Thomann N."/>
            <person name="Stavropoulos S."/>
            <person name="Stone C."/>
            <person name="Strader C."/>
            <person name="Tesfaye S."/>
            <person name="Thomson T."/>
            <person name="Thoulutsang Y."/>
            <person name="Thoulutsang D."/>
            <person name="Topham K."/>
            <person name="Topping I."/>
            <person name="Tsamla T."/>
            <person name="Vassiliev H."/>
            <person name="Vo A."/>
            <person name="Wangchuk T."/>
            <person name="Wangdi T."/>
            <person name="Weiand M."/>
            <person name="Wilkinson J."/>
            <person name="Wilson A."/>
            <person name="Yadav S."/>
            <person name="Young G."/>
            <person name="Yu Q."/>
            <person name="Zembek L."/>
            <person name="Zhong D."/>
            <person name="Zimmer A."/>
            <person name="Zwirko Z."/>
            <person name="Jaffe D.B."/>
            <person name="Alvarez P."/>
            <person name="Brockman W."/>
            <person name="Butler J."/>
            <person name="Chin C."/>
            <person name="Gnerre S."/>
            <person name="Grabherr M."/>
            <person name="Kleber M."/>
            <person name="Mauceli E."/>
            <person name="MacCallum I."/>
        </authorList>
    </citation>
    <scope>NUCLEOTIDE SEQUENCE [LARGE SCALE GENOMIC DNA]</scope>
    <source>
        <strain evidence="9">Tucson 14024-0371.13</strain>
    </source>
</reference>
<dbReference type="eggNOG" id="KOG0598">
    <property type="taxonomic scope" value="Eukaryota"/>
</dbReference>
<organism evidence="8 9">
    <name type="scientific">Drosophila ananassae</name>
    <name type="common">Fruit fly</name>
    <dbReference type="NCBI Taxonomy" id="7217"/>
    <lineage>
        <taxon>Eukaryota</taxon>
        <taxon>Metazoa</taxon>
        <taxon>Ecdysozoa</taxon>
        <taxon>Arthropoda</taxon>
        <taxon>Hexapoda</taxon>
        <taxon>Insecta</taxon>
        <taxon>Pterygota</taxon>
        <taxon>Neoptera</taxon>
        <taxon>Endopterygota</taxon>
        <taxon>Diptera</taxon>
        <taxon>Brachycera</taxon>
        <taxon>Muscomorpha</taxon>
        <taxon>Ephydroidea</taxon>
        <taxon>Drosophilidae</taxon>
        <taxon>Drosophila</taxon>
        <taxon>Sophophora</taxon>
    </lineage>
</organism>
<dbReference type="STRING" id="7217.B3MZF9"/>
<dbReference type="InParanoid" id="B3MZF9"/>
<evidence type="ECO:0000259" key="7">
    <source>
        <dbReference type="PROSITE" id="PS50011"/>
    </source>
</evidence>
<sequence length="475" mass="53809">MGNSQTRQASREVAAGSATADQAQEHPAGEATSAQVQWHTHPHPQSVPHAQLAAAEEERNQPHPHPQQRQQQQLSTWSLSSLSGGRRLNWSFSAARNSFRNRNKTTRKSLTSLHGSRRSKTHWHRPLTNSIFNSHFKEPSRNDQFHIEHLVAKGSFGVVFKVSSKQEPGLYYALKVLKKSKLIEDNSVRQIKDEADIQKVCGHHPFIVKQIDLWQNRHHLHILSEYVPNGELFAKIGRFSIDLVRLYVAEIALALDFLHNAGIIYRDAKPENILLTQQFHIKLTDFGLSKWLKLGANTRTMCGTFKYMAPEILCGEPYGHAVDWWALGVIACQMLTQKCPNIRHFILQWRRGNAATEPGSEDGLSNAPSIAQINGCLQDIEDESEEDFLPQAVRSLSHEGRDVIRQLLAVEPRQRIRSVMALQRIALFKGYKVTSKHLLSLSPREIIARDGIRVYEDVPLDQAANESAIKAFHNF</sequence>
<dbReference type="SUPFAM" id="SSF56112">
    <property type="entry name" value="Protein kinase-like (PK-like)"/>
    <property type="match status" value="1"/>
</dbReference>
<evidence type="ECO:0000256" key="1">
    <source>
        <dbReference type="ARBA" id="ARBA00022527"/>
    </source>
</evidence>
<evidence type="ECO:0000256" key="2">
    <source>
        <dbReference type="ARBA" id="ARBA00022679"/>
    </source>
</evidence>
<evidence type="ECO:0000313" key="8">
    <source>
        <dbReference type="EMBL" id="EDV33760.1"/>
    </source>
</evidence>
<dbReference type="CDD" id="cd05123">
    <property type="entry name" value="STKc_AGC"/>
    <property type="match status" value="1"/>
</dbReference>
<dbReference type="OMA" id="RGEPYGH"/>
<dbReference type="PANTHER" id="PTHR24351">
    <property type="entry name" value="RIBOSOMAL PROTEIN S6 KINASE"/>
    <property type="match status" value="1"/>
</dbReference>
<dbReference type="InterPro" id="IPR011009">
    <property type="entry name" value="Kinase-like_dom_sf"/>
</dbReference>
<dbReference type="AlphaFoldDB" id="B3MZF9"/>
<feature type="region of interest" description="Disordered" evidence="6">
    <location>
        <begin position="1"/>
        <end position="76"/>
    </location>
</feature>
<evidence type="ECO:0000256" key="4">
    <source>
        <dbReference type="ARBA" id="ARBA00022777"/>
    </source>
</evidence>
<dbReference type="GO" id="GO:0005829">
    <property type="term" value="C:cytosol"/>
    <property type="evidence" value="ECO:0007669"/>
    <property type="project" value="EnsemblMetazoa"/>
</dbReference>
<dbReference type="InterPro" id="IPR045270">
    <property type="entry name" value="STKc_AGC"/>
</dbReference>
<dbReference type="Gene3D" id="3.30.200.20">
    <property type="entry name" value="Phosphorylase Kinase, domain 1"/>
    <property type="match status" value="1"/>
</dbReference>
<dbReference type="InterPro" id="IPR000719">
    <property type="entry name" value="Prot_kinase_dom"/>
</dbReference>
<dbReference type="EMBL" id="CH902635">
    <property type="protein sequence ID" value="EDV33760.1"/>
    <property type="molecule type" value="Genomic_DNA"/>
</dbReference>
<feature type="region of interest" description="Disordered" evidence="6">
    <location>
        <begin position="99"/>
        <end position="122"/>
    </location>
</feature>
<dbReference type="PROSITE" id="PS50011">
    <property type="entry name" value="PROTEIN_KINASE_DOM"/>
    <property type="match status" value="1"/>
</dbReference>
<dbReference type="FunCoup" id="B3MZF9">
    <property type="interactions" value="145"/>
</dbReference>
<accession>B3MZF9</accession>
<dbReference type="PhylomeDB" id="B3MZF9"/>
<keyword evidence="9" id="KW-1185">Reference proteome</keyword>
<evidence type="ECO:0000256" key="3">
    <source>
        <dbReference type="ARBA" id="ARBA00022741"/>
    </source>
</evidence>
<gene>
    <name evidence="8" type="primary">Dana\GF19132</name>
    <name evidence="8" type="synonym">dana_GLEANR_20846</name>
    <name evidence="8" type="ORF">GF19132</name>
</gene>
<evidence type="ECO:0000256" key="5">
    <source>
        <dbReference type="ARBA" id="ARBA00022840"/>
    </source>
</evidence>
<evidence type="ECO:0000313" key="9">
    <source>
        <dbReference type="Proteomes" id="UP000007801"/>
    </source>
</evidence>
<dbReference type="OrthoDB" id="3205605at2759"/>
<keyword evidence="1" id="KW-0723">Serine/threonine-protein kinase</keyword>
<feature type="compositionally biased region" description="Low complexity" evidence="6">
    <location>
        <begin position="67"/>
        <end position="76"/>
    </location>
</feature>
<dbReference type="GO" id="GO:0030514">
    <property type="term" value="P:negative regulation of BMP signaling pathway"/>
    <property type="evidence" value="ECO:0007669"/>
    <property type="project" value="EnsemblMetazoa"/>
</dbReference>
<keyword evidence="5" id="KW-0067">ATP-binding</keyword>
<dbReference type="GeneID" id="6501894"/>
<dbReference type="Gene3D" id="1.10.510.10">
    <property type="entry name" value="Transferase(Phosphotransferase) domain 1"/>
    <property type="match status" value="1"/>
</dbReference>
<dbReference type="CTD" id="45970"/>
<proteinExistence type="predicted"/>
<dbReference type="KEGG" id="dan:6501894"/>
<keyword evidence="2" id="KW-0808">Transferase</keyword>
<dbReference type="FunFam" id="1.10.510.10:FF:000982">
    <property type="entry name" value="AGC protein kinase"/>
    <property type="match status" value="1"/>
</dbReference>
<dbReference type="HOGENOM" id="CLU_000288_184_1_1"/>
<dbReference type="GO" id="GO:1904397">
    <property type="term" value="P:negative regulation of neuromuscular junction development"/>
    <property type="evidence" value="ECO:0007669"/>
    <property type="project" value="EnsemblMetazoa"/>
</dbReference>
<evidence type="ECO:0000256" key="6">
    <source>
        <dbReference type="SAM" id="MobiDB-lite"/>
    </source>
</evidence>
<keyword evidence="4" id="KW-0418">Kinase</keyword>
<protein>
    <submittedName>
        <fullName evidence="8">Uncharacterized protein, isoform A</fullName>
    </submittedName>
</protein>